<keyword evidence="9 14" id="KW-1133">Transmembrane helix</keyword>
<accession>A0AAN6YQL6</accession>
<evidence type="ECO:0000313" key="17">
    <source>
        <dbReference type="EMBL" id="KAK4222301.1"/>
    </source>
</evidence>
<dbReference type="GO" id="GO:0098552">
    <property type="term" value="C:side of membrane"/>
    <property type="evidence" value="ECO:0007669"/>
    <property type="project" value="UniProtKB-KW"/>
</dbReference>
<keyword evidence="10 14" id="KW-0472">Membrane</keyword>
<evidence type="ECO:0000256" key="14">
    <source>
        <dbReference type="SAM" id="Phobius"/>
    </source>
</evidence>
<reference evidence="17" key="2">
    <citation type="submission" date="2023-05" db="EMBL/GenBank/DDBJ databases">
        <authorList>
            <consortium name="Lawrence Berkeley National Laboratory"/>
            <person name="Steindorff A."/>
            <person name="Hensen N."/>
            <person name="Bonometti L."/>
            <person name="Westerberg I."/>
            <person name="Brannstrom I.O."/>
            <person name="Guillou S."/>
            <person name="Cros-Aarteil S."/>
            <person name="Calhoun S."/>
            <person name="Haridas S."/>
            <person name="Kuo A."/>
            <person name="Mondo S."/>
            <person name="Pangilinan J."/>
            <person name="Riley R."/>
            <person name="Labutti K."/>
            <person name="Andreopoulos B."/>
            <person name="Lipzen A."/>
            <person name="Chen C."/>
            <person name="Yanf M."/>
            <person name="Daum C."/>
            <person name="Ng V."/>
            <person name="Clum A."/>
            <person name="Ohm R."/>
            <person name="Martin F."/>
            <person name="Silar P."/>
            <person name="Natvig D."/>
            <person name="Lalanne C."/>
            <person name="Gautier V."/>
            <person name="Ament-Velasquez S.L."/>
            <person name="Kruys A."/>
            <person name="Hutchinson M.I."/>
            <person name="Powell A.J."/>
            <person name="Barry K."/>
            <person name="Miller A.N."/>
            <person name="Grigoriev I.V."/>
            <person name="Debuchy R."/>
            <person name="Gladieux P."/>
            <person name="Thoren M.H."/>
            <person name="Johannesson H."/>
        </authorList>
    </citation>
    <scope>NUCLEOTIDE SEQUENCE</scope>
    <source>
        <strain evidence="17">CBS 990.96</strain>
    </source>
</reference>
<dbReference type="GO" id="GO:0005576">
    <property type="term" value="C:extracellular region"/>
    <property type="evidence" value="ECO:0007669"/>
    <property type="project" value="UniProtKB-SubCell"/>
</dbReference>
<feature type="transmembrane region" description="Helical" evidence="14">
    <location>
        <begin position="146"/>
        <end position="167"/>
    </location>
</feature>
<keyword evidence="7 14" id="KW-0812">Transmembrane</keyword>
<dbReference type="InterPro" id="IPR052337">
    <property type="entry name" value="SAT4-like"/>
</dbReference>
<evidence type="ECO:0000259" key="16">
    <source>
        <dbReference type="SMART" id="SM00747"/>
    </source>
</evidence>
<evidence type="ECO:0000256" key="12">
    <source>
        <dbReference type="ARBA" id="ARBA00023288"/>
    </source>
</evidence>
<gene>
    <name evidence="17" type="ORF">QBC38DRAFT_460529</name>
</gene>
<evidence type="ECO:0000256" key="2">
    <source>
        <dbReference type="ARBA" id="ARBA00004589"/>
    </source>
</evidence>
<evidence type="ECO:0000313" key="18">
    <source>
        <dbReference type="Proteomes" id="UP001301958"/>
    </source>
</evidence>
<feature type="transmembrane region" description="Helical" evidence="14">
    <location>
        <begin position="313"/>
        <end position="332"/>
    </location>
</feature>
<name>A0AAN6YQL6_9PEZI</name>
<protein>
    <recommendedName>
        <fullName evidence="16">CFEM domain-containing protein</fullName>
    </recommendedName>
</protein>
<keyword evidence="6" id="KW-0325">Glycoprotein</keyword>
<dbReference type="InterPro" id="IPR008427">
    <property type="entry name" value="Extracellular_membr_CFEM_dom"/>
</dbReference>
<feature type="transmembrane region" description="Helical" evidence="14">
    <location>
        <begin position="121"/>
        <end position="139"/>
    </location>
</feature>
<evidence type="ECO:0000256" key="9">
    <source>
        <dbReference type="ARBA" id="ARBA00022989"/>
    </source>
</evidence>
<dbReference type="EMBL" id="MU865479">
    <property type="protein sequence ID" value="KAK4222301.1"/>
    <property type="molecule type" value="Genomic_DNA"/>
</dbReference>
<evidence type="ECO:0000256" key="7">
    <source>
        <dbReference type="ARBA" id="ARBA00022692"/>
    </source>
</evidence>
<evidence type="ECO:0000256" key="13">
    <source>
        <dbReference type="ARBA" id="ARBA00038359"/>
    </source>
</evidence>
<feature type="transmembrane region" description="Helical" evidence="14">
    <location>
        <begin position="279"/>
        <end position="301"/>
    </location>
</feature>
<evidence type="ECO:0000256" key="11">
    <source>
        <dbReference type="ARBA" id="ARBA00023157"/>
    </source>
</evidence>
<feature type="transmembrane region" description="Helical" evidence="14">
    <location>
        <begin position="199"/>
        <end position="218"/>
    </location>
</feature>
<reference evidence="17" key="1">
    <citation type="journal article" date="2023" name="Mol. Phylogenet. Evol.">
        <title>Genome-scale phylogeny and comparative genomics of the fungal order Sordariales.</title>
        <authorList>
            <person name="Hensen N."/>
            <person name="Bonometti L."/>
            <person name="Westerberg I."/>
            <person name="Brannstrom I.O."/>
            <person name="Guillou S."/>
            <person name="Cros-Aarteil S."/>
            <person name="Calhoun S."/>
            <person name="Haridas S."/>
            <person name="Kuo A."/>
            <person name="Mondo S."/>
            <person name="Pangilinan J."/>
            <person name="Riley R."/>
            <person name="LaButti K."/>
            <person name="Andreopoulos B."/>
            <person name="Lipzen A."/>
            <person name="Chen C."/>
            <person name="Yan M."/>
            <person name="Daum C."/>
            <person name="Ng V."/>
            <person name="Clum A."/>
            <person name="Steindorff A."/>
            <person name="Ohm R.A."/>
            <person name="Martin F."/>
            <person name="Silar P."/>
            <person name="Natvig D.O."/>
            <person name="Lalanne C."/>
            <person name="Gautier V."/>
            <person name="Ament-Velasquez S.L."/>
            <person name="Kruys A."/>
            <person name="Hutchinson M.I."/>
            <person name="Powell A.J."/>
            <person name="Barry K."/>
            <person name="Miller A.N."/>
            <person name="Grigoriev I.V."/>
            <person name="Debuchy R."/>
            <person name="Gladieux P."/>
            <person name="Hiltunen Thoren M."/>
            <person name="Johannesson H."/>
        </authorList>
    </citation>
    <scope>NUCLEOTIDE SEQUENCE</scope>
    <source>
        <strain evidence="17">CBS 990.96</strain>
    </source>
</reference>
<evidence type="ECO:0000256" key="1">
    <source>
        <dbReference type="ARBA" id="ARBA00004141"/>
    </source>
</evidence>
<comment type="similarity">
    <text evidence="4">Belongs to the RBT5 family.</text>
</comment>
<dbReference type="PANTHER" id="PTHR33048:SF143">
    <property type="entry name" value="EXTRACELLULAR MEMBRANE PROTEIN CFEM DOMAIN-CONTAINING PROTEIN-RELATED"/>
    <property type="match status" value="1"/>
</dbReference>
<proteinExistence type="inferred from homology"/>
<evidence type="ECO:0000256" key="5">
    <source>
        <dbReference type="ARBA" id="ARBA00022525"/>
    </source>
</evidence>
<evidence type="ECO:0000256" key="10">
    <source>
        <dbReference type="ARBA" id="ARBA00023136"/>
    </source>
</evidence>
<sequence length="468" mass="53001">MLLHRDALAIIGLCLLSWLNVVSAYYNDTFLLEARTDDAAALHEMFLSLADCAKPCLEDAFLKTTCGRIEIDCLCADTEFDLRASTCVRKACPVREMLTTKKTLLLLCDKPPKKNNTLIPAFWTFFGLAVLAIVFRVVARVVTTAYFWWDDIAAFFAIACCAAFTVINVESIHAGMGKDVWFVPFDNITKVLRFFYVEMLLYTVTRFFIRSSIILFYLRVFPRKNNNRLGLIIIGTLIFNVIYNVSFFFAVLFQCRPISFFWHAWEGHHDQGHCGNANILAWVAASTGILYDLWLLALPFPQLLKLKLHWRKKIMAGAMFLVGAGVMIISFIRLKTINQFTRTVNPTNDIVDLCLWSGIELDLGIICPCLPSFRLLLQRLFPSVGGSTVGRYELEGNKSTTMKSQSHGPITVEKSVHTDKTSYPANETNRMRRSESLKGLVETSDEENVMTRLPRQGFTTTTITGGRR</sequence>
<keyword evidence="6" id="KW-0336">GPI-anchor</keyword>
<keyword evidence="12" id="KW-0449">Lipoprotein</keyword>
<dbReference type="SMART" id="SM00747">
    <property type="entry name" value="CFEM"/>
    <property type="match status" value="1"/>
</dbReference>
<keyword evidence="18" id="KW-1185">Reference proteome</keyword>
<organism evidence="17 18">
    <name type="scientific">Podospora fimiseda</name>
    <dbReference type="NCBI Taxonomy" id="252190"/>
    <lineage>
        <taxon>Eukaryota</taxon>
        <taxon>Fungi</taxon>
        <taxon>Dikarya</taxon>
        <taxon>Ascomycota</taxon>
        <taxon>Pezizomycotina</taxon>
        <taxon>Sordariomycetes</taxon>
        <taxon>Sordariomycetidae</taxon>
        <taxon>Sordariales</taxon>
        <taxon>Podosporaceae</taxon>
        <taxon>Podospora</taxon>
    </lineage>
</organism>
<dbReference type="InterPro" id="IPR049326">
    <property type="entry name" value="Rhodopsin_dom_fungi"/>
</dbReference>
<evidence type="ECO:0000256" key="15">
    <source>
        <dbReference type="SAM" id="SignalP"/>
    </source>
</evidence>
<feature type="chain" id="PRO_5042859284" description="CFEM domain-containing protein" evidence="15">
    <location>
        <begin position="25"/>
        <end position="468"/>
    </location>
</feature>
<comment type="similarity">
    <text evidence="13">Belongs to the SAT4 family.</text>
</comment>
<feature type="domain" description="CFEM" evidence="16">
    <location>
        <begin position="45"/>
        <end position="109"/>
    </location>
</feature>
<feature type="signal peptide" evidence="15">
    <location>
        <begin position="1"/>
        <end position="24"/>
    </location>
</feature>
<evidence type="ECO:0000256" key="8">
    <source>
        <dbReference type="ARBA" id="ARBA00022729"/>
    </source>
</evidence>
<keyword evidence="11" id="KW-1015">Disulfide bond</keyword>
<comment type="subcellular location">
    <subcellularLocation>
        <location evidence="2">Membrane</location>
        <topology evidence="2">Lipid-anchor</topology>
        <topology evidence="2">GPI-anchor</topology>
    </subcellularLocation>
    <subcellularLocation>
        <location evidence="1">Membrane</location>
        <topology evidence="1">Multi-pass membrane protein</topology>
    </subcellularLocation>
    <subcellularLocation>
        <location evidence="3">Secreted</location>
    </subcellularLocation>
</comment>
<dbReference type="Proteomes" id="UP001301958">
    <property type="component" value="Unassembled WGS sequence"/>
</dbReference>
<keyword evidence="8 15" id="KW-0732">Signal</keyword>
<dbReference type="AlphaFoldDB" id="A0AAN6YQL6"/>
<evidence type="ECO:0000256" key="3">
    <source>
        <dbReference type="ARBA" id="ARBA00004613"/>
    </source>
</evidence>
<keyword evidence="5" id="KW-0964">Secreted</keyword>
<comment type="caution">
    <text evidence="17">The sequence shown here is derived from an EMBL/GenBank/DDBJ whole genome shotgun (WGS) entry which is preliminary data.</text>
</comment>
<dbReference type="PANTHER" id="PTHR33048">
    <property type="entry name" value="PTH11-LIKE INTEGRAL MEMBRANE PROTEIN (AFU_ORTHOLOGUE AFUA_5G11245)"/>
    <property type="match status" value="1"/>
</dbReference>
<dbReference type="Pfam" id="PF20684">
    <property type="entry name" value="Fung_rhodopsin"/>
    <property type="match status" value="1"/>
</dbReference>
<evidence type="ECO:0000256" key="4">
    <source>
        <dbReference type="ARBA" id="ARBA00010031"/>
    </source>
</evidence>
<feature type="transmembrane region" description="Helical" evidence="14">
    <location>
        <begin position="230"/>
        <end position="253"/>
    </location>
</feature>
<evidence type="ECO:0000256" key="6">
    <source>
        <dbReference type="ARBA" id="ARBA00022622"/>
    </source>
</evidence>
<dbReference type="Pfam" id="PF05730">
    <property type="entry name" value="CFEM"/>
    <property type="match status" value="1"/>
</dbReference>